<feature type="region of interest" description="Disordered" evidence="1">
    <location>
        <begin position="44"/>
        <end position="71"/>
    </location>
</feature>
<protein>
    <recommendedName>
        <fullName evidence="5">Lipoprotein LpqB beta-propeller domain-containing protein</fullName>
    </recommendedName>
</protein>
<dbReference type="PROSITE" id="PS51257">
    <property type="entry name" value="PROKAR_LIPOPROTEIN"/>
    <property type="match status" value="1"/>
</dbReference>
<sequence>MKRFDMPARYLPALALALALSGCGTQSPAAQPTALPVATSLPATAAPAPTSAPAAQPTAVPAPTSAPEPTAQPVNLPELYYVDQNAVFAQAIGGAAHQIAPVDGSVLDTALSGDTLLVLRDSGIERVHLPDGAASDVLAFKSPAQPSSSLLATSDGRIFYAARVEDPNAVFGKTEIGVYDVATGAIAPLQTAEGAARPLGLTPDAKGLYVLPVGGDPSFGQVRVIDAASGADRAELAVEGEGAAVVSPDGRMLAVTARRFSASDPNAEPDSLIYLYDLTQQPAKRTEIVPPQAPSAANNLFWSPDSRALYFALGAGNIYELKQSYGLWVYDIASAKASKLSDVDVLNTFVTDNAASNIVLLRRTISSDSAVLDLATGAPTPFDIAPNAMVAGWR</sequence>
<feature type="chain" id="PRO_5006156070" description="Lipoprotein LpqB beta-propeller domain-containing protein" evidence="2">
    <location>
        <begin position="30"/>
        <end position="394"/>
    </location>
</feature>
<name>A0A0P9D256_9CHLR</name>
<proteinExistence type="predicted"/>
<dbReference type="Proteomes" id="UP000050509">
    <property type="component" value="Unassembled WGS sequence"/>
</dbReference>
<dbReference type="EMBL" id="LJCR01000682">
    <property type="protein sequence ID" value="KPV52039.1"/>
    <property type="molecule type" value="Genomic_DNA"/>
</dbReference>
<dbReference type="Gene3D" id="2.130.10.10">
    <property type="entry name" value="YVTN repeat-like/Quinoprotein amine dehydrogenase"/>
    <property type="match status" value="1"/>
</dbReference>
<keyword evidence="2" id="KW-0732">Signal</keyword>
<keyword evidence="4" id="KW-1185">Reference proteome</keyword>
<evidence type="ECO:0000256" key="2">
    <source>
        <dbReference type="SAM" id="SignalP"/>
    </source>
</evidence>
<evidence type="ECO:0000313" key="4">
    <source>
        <dbReference type="Proteomes" id="UP000050509"/>
    </source>
</evidence>
<evidence type="ECO:0008006" key="5">
    <source>
        <dbReference type="Google" id="ProtNLM"/>
    </source>
</evidence>
<evidence type="ECO:0000256" key="1">
    <source>
        <dbReference type="SAM" id="MobiDB-lite"/>
    </source>
</evidence>
<feature type="signal peptide" evidence="2">
    <location>
        <begin position="1"/>
        <end position="29"/>
    </location>
</feature>
<accession>A0A0P9D256</accession>
<organism evidence="3 4">
    <name type="scientific">Kouleothrix aurantiaca</name>
    <dbReference type="NCBI Taxonomy" id="186479"/>
    <lineage>
        <taxon>Bacteria</taxon>
        <taxon>Bacillati</taxon>
        <taxon>Chloroflexota</taxon>
        <taxon>Chloroflexia</taxon>
        <taxon>Chloroflexales</taxon>
        <taxon>Roseiflexineae</taxon>
        <taxon>Roseiflexaceae</taxon>
        <taxon>Kouleothrix</taxon>
    </lineage>
</organism>
<evidence type="ECO:0000313" key="3">
    <source>
        <dbReference type="EMBL" id="KPV52039.1"/>
    </source>
</evidence>
<gene>
    <name evidence="3" type="ORF">SE17_17835</name>
</gene>
<dbReference type="InterPro" id="IPR015943">
    <property type="entry name" value="WD40/YVTN_repeat-like_dom_sf"/>
</dbReference>
<dbReference type="AlphaFoldDB" id="A0A0P9D256"/>
<dbReference type="SUPFAM" id="SSF82171">
    <property type="entry name" value="DPP6 N-terminal domain-like"/>
    <property type="match status" value="1"/>
</dbReference>
<comment type="caution">
    <text evidence="3">The sequence shown here is derived from an EMBL/GenBank/DDBJ whole genome shotgun (WGS) entry which is preliminary data.</text>
</comment>
<reference evidence="3 4" key="1">
    <citation type="submission" date="2015-09" db="EMBL/GenBank/DDBJ databases">
        <title>Draft genome sequence of Kouleothrix aurantiaca JCM 19913.</title>
        <authorList>
            <person name="Hemp J."/>
        </authorList>
    </citation>
    <scope>NUCLEOTIDE SEQUENCE [LARGE SCALE GENOMIC DNA]</scope>
    <source>
        <strain evidence="3 4">COM-B</strain>
    </source>
</reference>